<dbReference type="Gene3D" id="2.40.170.20">
    <property type="entry name" value="TonB-dependent receptor, beta-barrel domain"/>
    <property type="match status" value="1"/>
</dbReference>
<gene>
    <name evidence="9" type="ORF">ACFPPB_03695</name>
</gene>
<dbReference type="PANTHER" id="PTHR40980">
    <property type="entry name" value="PLUG DOMAIN-CONTAINING PROTEIN"/>
    <property type="match status" value="1"/>
</dbReference>
<evidence type="ECO:0000256" key="3">
    <source>
        <dbReference type="ARBA" id="ARBA00023237"/>
    </source>
</evidence>
<evidence type="ECO:0000259" key="7">
    <source>
        <dbReference type="Pfam" id="PF00593"/>
    </source>
</evidence>
<proteinExistence type="inferred from homology"/>
<organism evidence="9 10">
    <name type="scientific">Rhodanobacter terrae</name>
    <dbReference type="NCBI Taxonomy" id="418647"/>
    <lineage>
        <taxon>Bacteria</taxon>
        <taxon>Pseudomonadati</taxon>
        <taxon>Pseudomonadota</taxon>
        <taxon>Gammaproteobacteria</taxon>
        <taxon>Lysobacterales</taxon>
        <taxon>Rhodanobacteraceae</taxon>
        <taxon>Rhodanobacter</taxon>
    </lineage>
</organism>
<evidence type="ECO:0000256" key="6">
    <source>
        <dbReference type="SAM" id="SignalP"/>
    </source>
</evidence>
<feature type="domain" description="TonB-dependent receptor-like beta-barrel" evidence="7">
    <location>
        <begin position="549"/>
        <end position="942"/>
    </location>
</feature>
<dbReference type="InterPro" id="IPR012910">
    <property type="entry name" value="Plug_dom"/>
</dbReference>
<comment type="subcellular location">
    <subcellularLocation>
        <location evidence="1 4">Cell outer membrane</location>
    </subcellularLocation>
</comment>
<keyword evidence="3" id="KW-0998">Cell outer membrane</keyword>
<evidence type="ECO:0000256" key="1">
    <source>
        <dbReference type="ARBA" id="ARBA00004442"/>
    </source>
</evidence>
<dbReference type="Proteomes" id="UP001596111">
    <property type="component" value="Unassembled WGS sequence"/>
</dbReference>
<feature type="domain" description="TonB-dependent receptor plug" evidence="8">
    <location>
        <begin position="85"/>
        <end position="188"/>
    </location>
</feature>
<dbReference type="InterPro" id="IPR000531">
    <property type="entry name" value="Beta-barrel_TonB"/>
</dbReference>
<protein>
    <submittedName>
        <fullName evidence="9">TonB-dependent receptor</fullName>
    </submittedName>
</protein>
<keyword evidence="9" id="KW-0675">Receptor</keyword>
<evidence type="ECO:0000313" key="9">
    <source>
        <dbReference type="EMBL" id="MFC5580215.1"/>
    </source>
</evidence>
<dbReference type="EMBL" id="JBHSNG010000003">
    <property type="protein sequence ID" value="MFC5580215.1"/>
    <property type="molecule type" value="Genomic_DNA"/>
</dbReference>
<comment type="similarity">
    <text evidence="4">Belongs to the TonB-dependent receptor family.</text>
</comment>
<dbReference type="InterPro" id="IPR037066">
    <property type="entry name" value="Plug_dom_sf"/>
</dbReference>
<sequence>MVLKHNVLAVAIASICFGLCTVAHAGSTPVGSAPQQDTQAPPSKDDKAGTKKASTNKQQQLDAKKLQAVQVSGFISSIENSTALKRNASTIVEAVSAEQVGKLPGVSIADTLGRLPGLAVQTVDGRPQVLTIHGLGPDFSTALVNGGQQVSTSNNRDVEFDQYPSSWFDNVVVHLSPEADLIGQGLAGTVDMHTIRPLDKSGPEAAVNAKYIWNSMSQLANGSGVSNSGHNLNGVWVDQFANHTVGVTLGVDLEDNPSQIEHQGPWGYATDANGDAVIGGSKNYGITDSLKRNGLLATVQWQPNEFYTGTIDVTYDNFKETQQAKGMEFPLFYSSAQLQPGGVVVPDPHVNGGGFVQSGTYGNVKPVIRNDYNSNSARVYNFNWDNKFTINENWSVDAAANYSRATSRKVELESYSGTGYGSSGGALDTVGFQELGNGLLNLSPSLNYTQGVMLTDPQGWGGGNDVVQAGFINAPRTVDYLANLRLSVERSFASGPFSSLEFGVSNSRRNKSYHIDQAFLTLGGGTLSGGNAVKTAPIQGGSSCDPLSWMGIGPELCYNPFALIDNGSLVNVPTFGSNTGTPPNWTTHENVFTPYFQLNIDTNLGDVSLRGNFGMQAQHTAQRATGERVAPGSAITGNAIELIPVAGSTSYTRYLPSANLIFGFTDHDDLRFSAARTLSRPRMDQMNAGLGVSGNVTLLQSTNPNQAFFSASGGNPKLTPTMADNYNVSYEHYFSGPASGFQCNSADQKNSDLCRSGGGGYFSVSGYFIDLHDYINPNSSFLYNFSPFLPFTLTQAQLAQLGTHYGVVTGPTNDGHGYVKGIQGTLNLPFNLLTPVLDGFGTILTANRTKSSLVYAGNSTAITVPGLSKWVANGTLYYQHDGFEARISDSYRSNFLGEVSGISATRIEQTLKGGNTYDAQVSYTFESGRFKGLTLIAQGQNLSNKIFTTFQNNDPRQVQTWERYGRTYSVGASYKFK</sequence>
<evidence type="ECO:0000313" key="10">
    <source>
        <dbReference type="Proteomes" id="UP001596111"/>
    </source>
</evidence>
<evidence type="ECO:0000256" key="2">
    <source>
        <dbReference type="ARBA" id="ARBA00023136"/>
    </source>
</evidence>
<accession>A0ABW0SU23</accession>
<dbReference type="PANTHER" id="PTHR40980:SF3">
    <property type="entry name" value="TONB-DEPENDENT RECEPTOR-LIKE BETA-BARREL DOMAIN-CONTAINING PROTEIN"/>
    <property type="match status" value="1"/>
</dbReference>
<evidence type="ECO:0000256" key="4">
    <source>
        <dbReference type="RuleBase" id="RU003357"/>
    </source>
</evidence>
<comment type="caution">
    <text evidence="9">The sequence shown here is derived from an EMBL/GenBank/DDBJ whole genome shotgun (WGS) entry which is preliminary data.</text>
</comment>
<dbReference type="InterPro" id="IPR010104">
    <property type="entry name" value="TonB_rcpt_bac"/>
</dbReference>
<dbReference type="NCBIfam" id="TIGR01782">
    <property type="entry name" value="TonB-Xanth-Caul"/>
    <property type="match status" value="1"/>
</dbReference>
<keyword evidence="6" id="KW-0732">Signal</keyword>
<keyword evidence="2 4" id="KW-0472">Membrane</keyword>
<name>A0ABW0SU23_9GAMM</name>
<evidence type="ECO:0000259" key="8">
    <source>
        <dbReference type="Pfam" id="PF07715"/>
    </source>
</evidence>
<feature type="region of interest" description="Disordered" evidence="5">
    <location>
        <begin position="28"/>
        <end position="61"/>
    </location>
</feature>
<dbReference type="InterPro" id="IPR036942">
    <property type="entry name" value="Beta-barrel_TonB_sf"/>
</dbReference>
<dbReference type="Pfam" id="PF00593">
    <property type="entry name" value="TonB_dep_Rec_b-barrel"/>
    <property type="match status" value="1"/>
</dbReference>
<dbReference type="Pfam" id="PF07715">
    <property type="entry name" value="Plug"/>
    <property type="match status" value="1"/>
</dbReference>
<evidence type="ECO:0000256" key="5">
    <source>
        <dbReference type="SAM" id="MobiDB-lite"/>
    </source>
</evidence>
<reference evidence="10" key="1">
    <citation type="journal article" date="2019" name="Int. J. Syst. Evol. Microbiol.">
        <title>The Global Catalogue of Microorganisms (GCM) 10K type strain sequencing project: providing services to taxonomists for standard genome sequencing and annotation.</title>
        <authorList>
            <consortium name="The Broad Institute Genomics Platform"/>
            <consortium name="The Broad Institute Genome Sequencing Center for Infectious Disease"/>
            <person name="Wu L."/>
            <person name="Ma J."/>
        </authorList>
    </citation>
    <scope>NUCLEOTIDE SEQUENCE [LARGE SCALE GENOMIC DNA]</scope>
    <source>
        <strain evidence="10">CGMCC 1.13587</strain>
    </source>
</reference>
<keyword evidence="4" id="KW-0798">TonB box</keyword>
<dbReference type="SUPFAM" id="SSF56935">
    <property type="entry name" value="Porins"/>
    <property type="match status" value="1"/>
</dbReference>
<feature type="compositionally biased region" description="Polar residues" evidence="5">
    <location>
        <begin position="29"/>
        <end position="41"/>
    </location>
</feature>
<dbReference type="Gene3D" id="2.170.130.10">
    <property type="entry name" value="TonB-dependent receptor, plug domain"/>
    <property type="match status" value="1"/>
</dbReference>
<keyword evidence="10" id="KW-1185">Reference proteome</keyword>
<feature type="signal peptide" evidence="6">
    <location>
        <begin position="1"/>
        <end position="25"/>
    </location>
</feature>
<feature type="chain" id="PRO_5045889156" evidence="6">
    <location>
        <begin position="26"/>
        <end position="977"/>
    </location>
</feature>
<dbReference type="RefSeq" id="WP_377324533.1">
    <property type="nucleotide sequence ID" value="NZ_JBHSNG010000003.1"/>
</dbReference>